<feature type="non-terminal residue" evidence="2">
    <location>
        <position position="1"/>
    </location>
</feature>
<sequence>DHDQGDLPDVRGGRADPRGRLAPGVQLRAPVLLRLHLPHLPGGGAQARRRAGGRAAGLRRRPGTGVGAARRGARGAHRSPPVLRRPARLRPAAGHHRPAGRARRRPRLDL</sequence>
<feature type="compositionally biased region" description="Basic residues" evidence="1">
    <location>
        <begin position="47"/>
        <end position="62"/>
    </location>
</feature>
<name>A0A6J4KE65_9ACTN</name>
<evidence type="ECO:0000256" key="1">
    <source>
        <dbReference type="SAM" id="MobiDB-lite"/>
    </source>
</evidence>
<dbReference type="AlphaFoldDB" id="A0A6J4KE65"/>
<feature type="region of interest" description="Disordered" evidence="1">
    <location>
        <begin position="38"/>
        <end position="110"/>
    </location>
</feature>
<protein>
    <submittedName>
        <fullName evidence="2">Uncharacterized protein</fullName>
    </submittedName>
</protein>
<organism evidence="2">
    <name type="scientific">uncultured Frankineae bacterium</name>
    <dbReference type="NCBI Taxonomy" id="437475"/>
    <lineage>
        <taxon>Bacteria</taxon>
        <taxon>Bacillati</taxon>
        <taxon>Actinomycetota</taxon>
        <taxon>Actinomycetes</taxon>
        <taxon>Frankiales</taxon>
        <taxon>environmental samples</taxon>
    </lineage>
</organism>
<gene>
    <name evidence="2" type="ORF">AVDCRST_MAG07-980</name>
</gene>
<reference evidence="2" key="1">
    <citation type="submission" date="2020-02" db="EMBL/GenBank/DDBJ databases">
        <authorList>
            <person name="Meier V. D."/>
        </authorList>
    </citation>
    <scope>NUCLEOTIDE SEQUENCE</scope>
    <source>
        <strain evidence="2">AVDCRST_MAG07</strain>
    </source>
</reference>
<feature type="compositionally biased region" description="Basic residues" evidence="1">
    <location>
        <begin position="85"/>
        <end position="110"/>
    </location>
</feature>
<dbReference type="EMBL" id="CADCUB010000001">
    <property type="protein sequence ID" value="CAA9302574.1"/>
    <property type="molecule type" value="Genomic_DNA"/>
</dbReference>
<accession>A0A6J4KE65</accession>
<feature type="compositionally biased region" description="Basic and acidic residues" evidence="1">
    <location>
        <begin position="1"/>
        <end position="19"/>
    </location>
</feature>
<evidence type="ECO:0000313" key="2">
    <source>
        <dbReference type="EMBL" id="CAA9302574.1"/>
    </source>
</evidence>
<proteinExistence type="predicted"/>
<feature type="region of interest" description="Disordered" evidence="1">
    <location>
        <begin position="1"/>
        <end position="24"/>
    </location>
</feature>
<feature type="non-terminal residue" evidence="2">
    <location>
        <position position="110"/>
    </location>
</feature>